<evidence type="ECO:0000256" key="6">
    <source>
        <dbReference type="SAM" id="SignalP"/>
    </source>
</evidence>
<reference evidence="8" key="1">
    <citation type="submission" date="2020-07" db="EMBL/GenBank/DDBJ databases">
        <title>Genome sequence and genetic diversity analysis of an under-domesticated orphan crop, white fonio (Digitaria exilis).</title>
        <authorList>
            <person name="Bennetzen J.L."/>
            <person name="Chen S."/>
            <person name="Ma X."/>
            <person name="Wang X."/>
            <person name="Yssel A.E.J."/>
            <person name="Chaluvadi S.R."/>
            <person name="Johnson M."/>
            <person name="Gangashetty P."/>
            <person name="Hamidou F."/>
            <person name="Sanogo M.D."/>
            <person name="Zwaenepoel A."/>
            <person name="Wallace J."/>
            <person name="Van De Peer Y."/>
            <person name="Van Deynze A."/>
        </authorList>
    </citation>
    <scope>NUCLEOTIDE SEQUENCE</scope>
    <source>
        <tissue evidence="8">Leaves</tissue>
    </source>
</reference>
<dbReference type="PANTHER" id="PTHR47967">
    <property type="entry name" value="OS07G0603500 PROTEIN-RELATED"/>
    <property type="match status" value="1"/>
</dbReference>
<dbReference type="CDD" id="cd05476">
    <property type="entry name" value="pepsin_A_like_plant"/>
    <property type="match status" value="1"/>
</dbReference>
<evidence type="ECO:0000259" key="7">
    <source>
        <dbReference type="PROSITE" id="PS51767"/>
    </source>
</evidence>
<dbReference type="OrthoDB" id="660550at2759"/>
<dbReference type="InterPro" id="IPR021109">
    <property type="entry name" value="Peptidase_aspartic_dom_sf"/>
</dbReference>
<dbReference type="GO" id="GO:0006508">
    <property type="term" value="P:proteolysis"/>
    <property type="evidence" value="ECO:0007669"/>
    <property type="project" value="UniProtKB-KW"/>
</dbReference>
<evidence type="ECO:0000256" key="1">
    <source>
        <dbReference type="ARBA" id="ARBA00007447"/>
    </source>
</evidence>
<evidence type="ECO:0000313" key="9">
    <source>
        <dbReference type="Proteomes" id="UP000636709"/>
    </source>
</evidence>
<dbReference type="InterPro" id="IPR034161">
    <property type="entry name" value="Pepsin-like_plant"/>
</dbReference>
<evidence type="ECO:0000313" key="8">
    <source>
        <dbReference type="EMBL" id="KAF8762596.1"/>
    </source>
</evidence>
<dbReference type="Proteomes" id="UP000636709">
    <property type="component" value="Unassembled WGS sequence"/>
</dbReference>
<keyword evidence="6" id="KW-0732">Signal</keyword>
<keyword evidence="2" id="KW-0645">Protease</keyword>
<feature type="domain" description="Peptidase A1" evidence="7">
    <location>
        <begin position="99"/>
        <end position="443"/>
    </location>
</feature>
<dbReference type="PANTHER" id="PTHR47967:SF31">
    <property type="entry name" value="ASPARTYL PROTEASE FAMILY PROTEIN"/>
    <property type="match status" value="1"/>
</dbReference>
<keyword evidence="5" id="KW-0325">Glycoprotein</keyword>
<evidence type="ECO:0000256" key="2">
    <source>
        <dbReference type="ARBA" id="ARBA00022670"/>
    </source>
</evidence>
<dbReference type="EMBL" id="JACEFO010000621">
    <property type="protein sequence ID" value="KAF8762596.1"/>
    <property type="molecule type" value="Genomic_DNA"/>
</dbReference>
<name>A0A835KPK1_9POAL</name>
<dbReference type="GO" id="GO:0004190">
    <property type="term" value="F:aspartic-type endopeptidase activity"/>
    <property type="evidence" value="ECO:0007669"/>
    <property type="project" value="UniProtKB-KW"/>
</dbReference>
<dbReference type="InterPro" id="IPR032799">
    <property type="entry name" value="TAXi_C"/>
</dbReference>
<gene>
    <name evidence="8" type="ORF">HU200_009285</name>
</gene>
<dbReference type="Pfam" id="PF14543">
    <property type="entry name" value="TAXi_N"/>
    <property type="match status" value="1"/>
</dbReference>
<feature type="chain" id="PRO_5032979318" description="Peptidase A1 domain-containing protein" evidence="6">
    <location>
        <begin position="37"/>
        <end position="450"/>
    </location>
</feature>
<dbReference type="Pfam" id="PF14541">
    <property type="entry name" value="TAXi_C"/>
    <property type="match status" value="1"/>
</dbReference>
<proteinExistence type="inferred from homology"/>
<dbReference type="GO" id="GO:0005576">
    <property type="term" value="C:extracellular region"/>
    <property type="evidence" value="ECO:0007669"/>
    <property type="project" value="TreeGrafter"/>
</dbReference>
<accession>A0A835KPK1</accession>
<dbReference type="Gene3D" id="2.40.70.10">
    <property type="entry name" value="Acid Proteases"/>
    <property type="match status" value="2"/>
</dbReference>
<dbReference type="InterPro" id="IPR032861">
    <property type="entry name" value="TAXi_N"/>
</dbReference>
<dbReference type="AlphaFoldDB" id="A0A835KPK1"/>
<dbReference type="PROSITE" id="PS51767">
    <property type="entry name" value="PEPTIDASE_A1"/>
    <property type="match status" value="1"/>
</dbReference>
<sequence length="450" mass="47442">MHTTPASRQPIKMPRLAVLLPLLTALVAMSCHHTAAVTRVHLTHTGGDLTGGRREALQRMVLRSKARAKRLLHSRRRGGVSIPLSPGPLPAHDNPQAEYVAHLAIGTPPQPRPRLDAVLAVRRLLPPGAPSLRPSLSTTSRGVLPCGSPACQHLPRWSCGGGDFWGNGSCVYTYSYGDNSLTNGVIAVDTFSFAAGGRSSAGAAVPDLLYGCGVFNSGLFANNETGIAGFGRGEMSLPSQLKVANFSHCFTSITVTGSSSKPSSLLLDLPANLYRGAHGVVQSTPLVKNPATSPTFYYLSLKGITVGHTRLAVPESVFALTSSGTGGTIIDSGSSLTSFPSQVYRLLLDAFASQTKLPAVATATGGVLAAAGSLCFTVAPGVTPEVPKLVLHFEGATLDLPRENYMFEIQEDAPGREETIIGNFQQQNLHVLYDLANNKLSFVPAQCDKL</sequence>
<feature type="signal peptide" evidence="6">
    <location>
        <begin position="1"/>
        <end position="36"/>
    </location>
</feature>
<keyword evidence="4" id="KW-0378">Hydrolase</keyword>
<comment type="similarity">
    <text evidence="1">Belongs to the peptidase A1 family.</text>
</comment>
<protein>
    <recommendedName>
        <fullName evidence="7">Peptidase A1 domain-containing protein</fullName>
    </recommendedName>
</protein>
<evidence type="ECO:0000256" key="4">
    <source>
        <dbReference type="ARBA" id="ARBA00022801"/>
    </source>
</evidence>
<organism evidence="8 9">
    <name type="scientific">Digitaria exilis</name>
    <dbReference type="NCBI Taxonomy" id="1010633"/>
    <lineage>
        <taxon>Eukaryota</taxon>
        <taxon>Viridiplantae</taxon>
        <taxon>Streptophyta</taxon>
        <taxon>Embryophyta</taxon>
        <taxon>Tracheophyta</taxon>
        <taxon>Spermatophyta</taxon>
        <taxon>Magnoliopsida</taxon>
        <taxon>Liliopsida</taxon>
        <taxon>Poales</taxon>
        <taxon>Poaceae</taxon>
        <taxon>PACMAD clade</taxon>
        <taxon>Panicoideae</taxon>
        <taxon>Panicodae</taxon>
        <taxon>Paniceae</taxon>
        <taxon>Anthephorinae</taxon>
        <taxon>Digitaria</taxon>
    </lineage>
</organism>
<keyword evidence="9" id="KW-1185">Reference proteome</keyword>
<comment type="caution">
    <text evidence="8">The sequence shown here is derived from an EMBL/GenBank/DDBJ whole genome shotgun (WGS) entry which is preliminary data.</text>
</comment>
<keyword evidence="3" id="KW-0064">Aspartyl protease</keyword>
<evidence type="ECO:0000256" key="5">
    <source>
        <dbReference type="ARBA" id="ARBA00023180"/>
    </source>
</evidence>
<dbReference type="InterPro" id="IPR051708">
    <property type="entry name" value="Plant_Aspart_Prot_A1"/>
</dbReference>
<dbReference type="InterPro" id="IPR033121">
    <property type="entry name" value="PEPTIDASE_A1"/>
</dbReference>
<evidence type="ECO:0000256" key="3">
    <source>
        <dbReference type="ARBA" id="ARBA00022750"/>
    </source>
</evidence>
<dbReference type="SUPFAM" id="SSF50630">
    <property type="entry name" value="Acid proteases"/>
    <property type="match status" value="1"/>
</dbReference>